<dbReference type="EMBL" id="JACHVS010000001">
    <property type="protein sequence ID" value="MBB2995375.1"/>
    <property type="molecule type" value="Genomic_DNA"/>
</dbReference>
<keyword evidence="3" id="KW-1185">Reference proteome</keyword>
<comment type="caution">
    <text evidence="2">The sequence shown here is derived from an EMBL/GenBank/DDBJ whole genome shotgun (WGS) entry which is preliminary data.</text>
</comment>
<reference evidence="2 3" key="1">
    <citation type="submission" date="2020-08" db="EMBL/GenBank/DDBJ databases">
        <title>Sequencing the genomes of 1000 actinobacteria strains.</title>
        <authorList>
            <person name="Klenk H.-P."/>
        </authorList>
    </citation>
    <scope>NUCLEOTIDE SEQUENCE [LARGE SCALE GENOMIC DNA]</scope>
    <source>
        <strain evidence="2 3">DSM 22826</strain>
    </source>
</reference>
<organism evidence="2 3">
    <name type="scientific">Paeniglutamicibacter cryotolerans</name>
    <dbReference type="NCBI Taxonomy" id="670079"/>
    <lineage>
        <taxon>Bacteria</taxon>
        <taxon>Bacillati</taxon>
        <taxon>Actinomycetota</taxon>
        <taxon>Actinomycetes</taxon>
        <taxon>Micrococcales</taxon>
        <taxon>Micrococcaceae</taxon>
        <taxon>Paeniglutamicibacter</taxon>
    </lineage>
</organism>
<protein>
    <recommendedName>
        <fullName evidence="4">Helix-turn-helix domain-containing protein</fullName>
    </recommendedName>
</protein>
<accession>A0A839QLB0</accession>
<sequence length="68" mass="7332">MKDAKEIMEILAAYDLTKPFRATAELTGCSHHTVARIVKARDAGADSDQSATREGAHRCVTAQDRGMG</sequence>
<gene>
    <name evidence="2" type="ORF">E9229_001566</name>
</gene>
<evidence type="ECO:0008006" key="4">
    <source>
        <dbReference type="Google" id="ProtNLM"/>
    </source>
</evidence>
<feature type="region of interest" description="Disordered" evidence="1">
    <location>
        <begin position="42"/>
        <end position="68"/>
    </location>
</feature>
<name>A0A839QLB0_9MICC</name>
<dbReference type="Proteomes" id="UP000523000">
    <property type="component" value="Unassembled WGS sequence"/>
</dbReference>
<proteinExistence type="predicted"/>
<dbReference type="AlphaFoldDB" id="A0A839QLB0"/>
<evidence type="ECO:0000256" key="1">
    <source>
        <dbReference type="SAM" id="MobiDB-lite"/>
    </source>
</evidence>
<evidence type="ECO:0000313" key="3">
    <source>
        <dbReference type="Proteomes" id="UP000523000"/>
    </source>
</evidence>
<evidence type="ECO:0000313" key="2">
    <source>
        <dbReference type="EMBL" id="MBB2995375.1"/>
    </source>
</evidence>